<feature type="transmembrane region" description="Helical" evidence="36">
    <location>
        <begin position="800"/>
        <end position="831"/>
    </location>
</feature>
<dbReference type="GO" id="GO:0005524">
    <property type="term" value="F:ATP binding"/>
    <property type="evidence" value="ECO:0007669"/>
    <property type="project" value="UniProtKB-KW"/>
</dbReference>
<dbReference type="InterPro" id="IPR047083">
    <property type="entry name" value="ABCC4_TMD2"/>
</dbReference>
<feature type="transmembrane region" description="Helical" evidence="36">
    <location>
        <begin position="720"/>
        <end position="744"/>
    </location>
</feature>
<dbReference type="InterPro" id="IPR027417">
    <property type="entry name" value="P-loop_NTPase"/>
</dbReference>
<evidence type="ECO:0000256" key="29">
    <source>
        <dbReference type="ARBA" id="ARBA00051624"/>
    </source>
</evidence>
<dbReference type="Gene3D" id="3.40.50.300">
    <property type="entry name" value="P-loop containing nucleotide triphosphate hydrolases"/>
    <property type="match status" value="2"/>
</dbReference>
<evidence type="ECO:0000256" key="35">
    <source>
        <dbReference type="ARBA" id="ARBA00082792"/>
    </source>
</evidence>
<dbReference type="InterPro" id="IPR003439">
    <property type="entry name" value="ABC_transporter-like_ATP-bd"/>
</dbReference>
<dbReference type="Gene3D" id="1.20.1560.10">
    <property type="entry name" value="ABC transporter type 1, transmembrane domain"/>
    <property type="match status" value="2"/>
</dbReference>
<dbReference type="PANTHER" id="PTHR24223:SF357">
    <property type="entry name" value="ATP-BINDING CASSETTE SUB-FAMILY C MEMBER 4"/>
    <property type="match status" value="1"/>
</dbReference>
<dbReference type="GO" id="GO:0016887">
    <property type="term" value="F:ATP hydrolysis activity"/>
    <property type="evidence" value="ECO:0007669"/>
    <property type="project" value="InterPro"/>
</dbReference>
<comment type="catalytic activity">
    <reaction evidence="30">
        <text>taurocholate(in) + glutathione(in) + ATP + H2O = taurocholate(out) + glutathione(out) + ADP + phosphate + H(+)</text>
        <dbReference type="Rhea" id="RHEA:66404"/>
        <dbReference type="ChEBI" id="CHEBI:15377"/>
        <dbReference type="ChEBI" id="CHEBI:15378"/>
        <dbReference type="ChEBI" id="CHEBI:30616"/>
        <dbReference type="ChEBI" id="CHEBI:36257"/>
        <dbReference type="ChEBI" id="CHEBI:43474"/>
        <dbReference type="ChEBI" id="CHEBI:57925"/>
        <dbReference type="ChEBI" id="CHEBI:456216"/>
    </reaction>
    <physiologicalReaction direction="left-to-right" evidence="30">
        <dbReference type="Rhea" id="RHEA:66405"/>
    </physiologicalReaction>
</comment>
<evidence type="ECO:0000256" key="32">
    <source>
        <dbReference type="ARBA" id="ARBA00052647"/>
    </source>
</evidence>
<dbReference type="GO" id="GO:0015431">
    <property type="term" value="F:ABC-type glutathione S-conjugate transporter activity"/>
    <property type="evidence" value="ECO:0007669"/>
    <property type="project" value="UniProtKB-EC"/>
</dbReference>
<comment type="catalytic activity">
    <reaction evidence="22">
        <text>glycoursodeoxycholate(in) + glutathione(in) + ATP + H2O = glycoursodeoxycholate(out) + glutathione(out) + ADP + phosphate + H(+)</text>
        <dbReference type="Rhea" id="RHEA:66416"/>
        <dbReference type="ChEBI" id="CHEBI:15377"/>
        <dbReference type="ChEBI" id="CHEBI:15378"/>
        <dbReference type="ChEBI" id="CHEBI:30616"/>
        <dbReference type="ChEBI" id="CHEBI:43474"/>
        <dbReference type="ChEBI" id="CHEBI:57925"/>
        <dbReference type="ChEBI" id="CHEBI:132030"/>
        <dbReference type="ChEBI" id="CHEBI:456216"/>
    </reaction>
    <physiologicalReaction direction="left-to-right" evidence="22">
        <dbReference type="Rhea" id="RHEA:66417"/>
    </physiologicalReaction>
</comment>
<keyword evidence="11 36" id="KW-1133">Transmembrane helix</keyword>
<comment type="catalytic activity">
    <reaction evidence="15">
        <text>ATP + H2O + xenobioticSide 1 = ADP + phosphate + xenobioticSide 2.</text>
        <dbReference type="EC" id="7.6.2.2"/>
    </reaction>
</comment>
<dbReference type="GO" id="GO:0016324">
    <property type="term" value="C:apical plasma membrane"/>
    <property type="evidence" value="ECO:0007669"/>
    <property type="project" value="UniProtKB-SubCell"/>
</dbReference>
<evidence type="ECO:0000256" key="15">
    <source>
        <dbReference type="ARBA" id="ARBA00034018"/>
    </source>
</evidence>
<dbReference type="RefSeq" id="XP_007472007.1">
    <property type="nucleotide sequence ID" value="XM_007471945.1"/>
</dbReference>
<evidence type="ECO:0000256" key="6">
    <source>
        <dbReference type="ARBA" id="ARBA00022475"/>
    </source>
</evidence>
<accession>A0A340YHP5</accession>
<keyword evidence="5" id="KW-0813">Transport</keyword>
<comment type="catalytic activity">
    <reaction evidence="23">
        <text>prostaglandin E1(in) + ATP + H2O = prostaglandin E1(out) + ADP + phosphate + H(+)</text>
        <dbReference type="Rhea" id="RHEA:66392"/>
        <dbReference type="ChEBI" id="CHEBI:15377"/>
        <dbReference type="ChEBI" id="CHEBI:15378"/>
        <dbReference type="ChEBI" id="CHEBI:30616"/>
        <dbReference type="ChEBI" id="CHEBI:43474"/>
        <dbReference type="ChEBI" id="CHEBI:57397"/>
        <dbReference type="ChEBI" id="CHEBI:456216"/>
    </reaction>
    <physiologicalReaction direction="left-to-right" evidence="23">
        <dbReference type="Rhea" id="RHEA:66393"/>
    </physiologicalReaction>
</comment>
<evidence type="ECO:0000256" key="3">
    <source>
        <dbReference type="ARBA" id="ARBA00004554"/>
    </source>
</evidence>
<evidence type="ECO:0000256" key="8">
    <source>
        <dbReference type="ARBA" id="ARBA00022741"/>
    </source>
</evidence>
<dbReference type="GO" id="GO:0016323">
    <property type="term" value="C:basolateral plasma membrane"/>
    <property type="evidence" value="ECO:0007669"/>
    <property type="project" value="UniProtKB-SubCell"/>
</dbReference>
<comment type="catalytic activity">
    <reaction evidence="29">
        <text>glycochenodeoxycholate(in) + glutathione(in) + ATP + H2O = glycochenodeoxycholate(out) + glutathione(out) + ADP + phosphate + H(+)</text>
        <dbReference type="Rhea" id="RHEA:66408"/>
        <dbReference type="ChEBI" id="CHEBI:15377"/>
        <dbReference type="ChEBI" id="CHEBI:15378"/>
        <dbReference type="ChEBI" id="CHEBI:30616"/>
        <dbReference type="ChEBI" id="CHEBI:36252"/>
        <dbReference type="ChEBI" id="CHEBI:43474"/>
        <dbReference type="ChEBI" id="CHEBI:57925"/>
        <dbReference type="ChEBI" id="CHEBI:456216"/>
    </reaction>
    <physiologicalReaction direction="left-to-right" evidence="29">
        <dbReference type="Rhea" id="RHEA:66409"/>
    </physiologicalReaction>
</comment>
<comment type="catalytic activity">
    <reaction evidence="28">
        <text>3',5'-cyclic AMP(in) + ATP + H2O = 3',5'-cyclic AMP(out) + ADP + phosphate + H(+)</text>
        <dbReference type="Rhea" id="RHEA:66184"/>
        <dbReference type="ChEBI" id="CHEBI:15377"/>
        <dbReference type="ChEBI" id="CHEBI:15378"/>
        <dbReference type="ChEBI" id="CHEBI:30616"/>
        <dbReference type="ChEBI" id="CHEBI:43474"/>
        <dbReference type="ChEBI" id="CHEBI:58165"/>
        <dbReference type="ChEBI" id="CHEBI:456216"/>
    </reaction>
    <physiologicalReaction direction="left-to-right" evidence="28">
        <dbReference type="Rhea" id="RHEA:66185"/>
    </physiologicalReaction>
</comment>
<comment type="catalytic activity">
    <reaction evidence="17">
        <text>leukotriene C4(in) + ATP + H2O = leukotriene C4(out) + ADP + phosphate + H(+)</text>
        <dbReference type="Rhea" id="RHEA:38963"/>
        <dbReference type="ChEBI" id="CHEBI:15377"/>
        <dbReference type="ChEBI" id="CHEBI:15378"/>
        <dbReference type="ChEBI" id="CHEBI:30616"/>
        <dbReference type="ChEBI" id="CHEBI:43474"/>
        <dbReference type="ChEBI" id="CHEBI:57973"/>
        <dbReference type="ChEBI" id="CHEBI:456216"/>
    </reaction>
    <physiologicalReaction direction="left-to-right" evidence="17">
        <dbReference type="Rhea" id="RHEA:38964"/>
    </physiologicalReaction>
</comment>
<comment type="catalytic activity">
    <reaction evidence="16">
        <text>dehydroepiandrosterone 3-sulfate(in) + ATP + H2O = dehydroepiandrosterone 3-sulfate(out) + ADP + phosphate + H(+)</text>
        <dbReference type="Rhea" id="RHEA:61364"/>
        <dbReference type="ChEBI" id="CHEBI:15377"/>
        <dbReference type="ChEBI" id="CHEBI:15378"/>
        <dbReference type="ChEBI" id="CHEBI:30616"/>
        <dbReference type="ChEBI" id="CHEBI:43474"/>
        <dbReference type="ChEBI" id="CHEBI:57905"/>
        <dbReference type="ChEBI" id="CHEBI:456216"/>
    </reaction>
    <physiologicalReaction direction="left-to-right" evidence="16">
        <dbReference type="Rhea" id="RHEA:61365"/>
    </physiologicalReaction>
</comment>
<dbReference type="FunFam" id="3.40.50.300:FF:000482">
    <property type="entry name" value="Multidrug resistance-associated protein member 4"/>
    <property type="match status" value="1"/>
</dbReference>
<feature type="transmembrane region" description="Helical" evidence="36">
    <location>
        <begin position="321"/>
        <end position="342"/>
    </location>
</feature>
<feature type="domain" description="ABC transmembrane type-1" evidence="38">
    <location>
        <begin position="93"/>
        <end position="377"/>
    </location>
</feature>
<feature type="transmembrane region" description="Helical" evidence="36">
    <location>
        <begin position="208"/>
        <end position="227"/>
    </location>
</feature>
<keyword evidence="13 36" id="KW-0472">Membrane</keyword>
<dbReference type="GeneID" id="103074585"/>
<comment type="catalytic activity">
    <reaction evidence="32">
        <text>glycodeoxycholate(in) + glutathione(in) + ATP + H2O = glycodeoxycholate(out) + glutathione(out) + ADP + phosphate + H(+)</text>
        <dbReference type="Rhea" id="RHEA:66380"/>
        <dbReference type="ChEBI" id="CHEBI:15377"/>
        <dbReference type="ChEBI" id="CHEBI:15378"/>
        <dbReference type="ChEBI" id="CHEBI:30616"/>
        <dbReference type="ChEBI" id="CHEBI:43474"/>
        <dbReference type="ChEBI" id="CHEBI:57925"/>
        <dbReference type="ChEBI" id="CHEBI:82982"/>
        <dbReference type="ChEBI" id="CHEBI:456216"/>
    </reaction>
    <physiologicalReaction direction="left-to-right" evidence="32">
        <dbReference type="Rhea" id="RHEA:66381"/>
    </physiologicalReaction>
</comment>
<gene>
    <name evidence="40" type="primary">ABCC4</name>
</gene>
<dbReference type="InterPro" id="IPR050173">
    <property type="entry name" value="ABC_transporter_C-like"/>
</dbReference>
<feature type="transmembrane region" description="Helical" evidence="36">
    <location>
        <begin position="134"/>
        <end position="157"/>
    </location>
</feature>
<evidence type="ECO:0000256" key="30">
    <source>
        <dbReference type="ARBA" id="ARBA00051844"/>
    </source>
</evidence>
<dbReference type="CTD" id="10257"/>
<dbReference type="EC" id="7.6.2.2" evidence="4"/>
<feature type="transmembrane region" description="Helical" evidence="36">
    <location>
        <begin position="233"/>
        <end position="254"/>
    </location>
</feature>
<dbReference type="EC" id="7.6.2.3" evidence="14"/>
<dbReference type="SUPFAM" id="SSF52540">
    <property type="entry name" value="P-loop containing nucleoside triphosphate hydrolases"/>
    <property type="match status" value="2"/>
</dbReference>
<comment type="catalytic activity">
    <reaction evidence="21">
        <text>tauroursodeoxycholate(in) + glutathione(in) + ATP + H2O = tauroursodeoxycholate(out) + glutathione(out) + ADP + phosphate + H(+)</text>
        <dbReference type="Rhea" id="RHEA:66420"/>
        <dbReference type="ChEBI" id="CHEBI:15377"/>
        <dbReference type="ChEBI" id="CHEBI:15378"/>
        <dbReference type="ChEBI" id="CHEBI:30616"/>
        <dbReference type="ChEBI" id="CHEBI:43474"/>
        <dbReference type="ChEBI" id="CHEBI:57925"/>
        <dbReference type="ChEBI" id="CHEBI:132028"/>
        <dbReference type="ChEBI" id="CHEBI:456216"/>
    </reaction>
    <physiologicalReaction direction="left-to-right" evidence="21">
        <dbReference type="Rhea" id="RHEA:66421"/>
    </physiologicalReaction>
</comment>
<dbReference type="FunFam" id="3.40.50.300:FF:000163">
    <property type="entry name" value="Multidrug resistance-associated protein member 4"/>
    <property type="match status" value="1"/>
</dbReference>
<comment type="catalytic activity">
    <reaction evidence="31">
        <text>glycocholate(in) + glutathione(in) + ATP + H2O = glycocholate(out) + glutathione(out) + ADP + phosphate + H(+)</text>
        <dbReference type="Rhea" id="RHEA:66400"/>
        <dbReference type="ChEBI" id="CHEBI:15377"/>
        <dbReference type="ChEBI" id="CHEBI:15378"/>
        <dbReference type="ChEBI" id="CHEBI:29746"/>
        <dbReference type="ChEBI" id="CHEBI:30616"/>
        <dbReference type="ChEBI" id="CHEBI:43474"/>
        <dbReference type="ChEBI" id="CHEBI:57925"/>
        <dbReference type="ChEBI" id="CHEBI:456216"/>
    </reaction>
    <physiologicalReaction direction="left-to-right" evidence="31">
        <dbReference type="Rhea" id="RHEA:66401"/>
    </physiologicalReaction>
</comment>
<evidence type="ECO:0000313" key="40">
    <source>
        <dbReference type="RefSeq" id="XP_007472007.1"/>
    </source>
</evidence>
<feature type="transmembrane region" description="Helical" evidence="36">
    <location>
        <begin position="901"/>
        <end position="923"/>
    </location>
</feature>
<feature type="domain" description="ABC transporter" evidence="37">
    <location>
        <begin position="410"/>
        <end position="633"/>
    </location>
</feature>
<comment type="cofactor">
    <cofactor evidence="1">
        <name>Mg(2+)</name>
        <dbReference type="ChEBI" id="CHEBI:18420"/>
    </cofactor>
</comment>
<evidence type="ECO:0000256" key="17">
    <source>
        <dbReference type="ARBA" id="ARBA00047523"/>
    </source>
</evidence>
<feature type="domain" description="ABC transmembrane type-1" evidence="38">
    <location>
        <begin position="679"/>
        <end position="958"/>
    </location>
</feature>
<dbReference type="GO" id="GO:0006869">
    <property type="term" value="P:lipid transport"/>
    <property type="evidence" value="ECO:0007669"/>
    <property type="project" value="UniProtKB-KW"/>
</dbReference>
<comment type="catalytic activity">
    <reaction evidence="27">
        <text>taurochenodeoxycholate(in) + glutathione(in) + ATP + H2O = taurochenodeoxycholate(out) + glutathione(out) + ADP + phosphate + H(+)</text>
        <dbReference type="Rhea" id="RHEA:66412"/>
        <dbReference type="ChEBI" id="CHEBI:9407"/>
        <dbReference type="ChEBI" id="CHEBI:15377"/>
        <dbReference type="ChEBI" id="CHEBI:15378"/>
        <dbReference type="ChEBI" id="CHEBI:30616"/>
        <dbReference type="ChEBI" id="CHEBI:43474"/>
        <dbReference type="ChEBI" id="CHEBI:57925"/>
        <dbReference type="ChEBI" id="CHEBI:456216"/>
    </reaction>
    <physiologicalReaction direction="left-to-right" evidence="27">
        <dbReference type="Rhea" id="RHEA:66413"/>
    </physiologicalReaction>
</comment>
<proteinExistence type="predicted"/>
<organism evidence="39 40">
    <name type="scientific">Lipotes vexillifer</name>
    <name type="common">Yangtze river dolphin</name>
    <dbReference type="NCBI Taxonomy" id="118797"/>
    <lineage>
        <taxon>Eukaryota</taxon>
        <taxon>Metazoa</taxon>
        <taxon>Chordata</taxon>
        <taxon>Craniata</taxon>
        <taxon>Vertebrata</taxon>
        <taxon>Euteleostomi</taxon>
        <taxon>Mammalia</taxon>
        <taxon>Eutheria</taxon>
        <taxon>Laurasiatheria</taxon>
        <taxon>Artiodactyla</taxon>
        <taxon>Whippomorpha</taxon>
        <taxon>Cetacea</taxon>
        <taxon>Odontoceti</taxon>
        <taxon>Lipotidae</taxon>
        <taxon>Lipotes</taxon>
    </lineage>
</organism>
<evidence type="ECO:0000259" key="38">
    <source>
        <dbReference type="PROSITE" id="PS50929"/>
    </source>
</evidence>
<comment type="subcellular location">
    <subcellularLocation>
        <location evidence="2">Apical cell membrane</location>
        <topology evidence="2">Multi-pass membrane protein</topology>
    </subcellularLocation>
    <subcellularLocation>
        <location evidence="3">Basolateral cell membrane</location>
        <topology evidence="3">Multi-pass membrane protein</topology>
    </subcellularLocation>
</comment>
<evidence type="ECO:0000256" key="20">
    <source>
        <dbReference type="ARBA" id="ARBA00048665"/>
    </source>
</evidence>
<dbReference type="SUPFAM" id="SSF90123">
    <property type="entry name" value="ABC transporter transmembrane region"/>
    <property type="match status" value="2"/>
</dbReference>
<comment type="catalytic activity">
    <reaction evidence="33">
        <text>3',5'-cyclic GMP(in) + ATP + H2O = 3',5'-cyclic GMP(out) + ADP + phosphate + H(+)</text>
        <dbReference type="Rhea" id="RHEA:66188"/>
        <dbReference type="ChEBI" id="CHEBI:15377"/>
        <dbReference type="ChEBI" id="CHEBI:15378"/>
        <dbReference type="ChEBI" id="CHEBI:30616"/>
        <dbReference type="ChEBI" id="CHEBI:43474"/>
        <dbReference type="ChEBI" id="CHEBI:57746"/>
        <dbReference type="ChEBI" id="CHEBI:456216"/>
    </reaction>
    <physiologicalReaction direction="left-to-right" evidence="33">
        <dbReference type="Rhea" id="RHEA:66189"/>
    </physiologicalReaction>
</comment>
<comment type="catalytic activity">
    <reaction evidence="25">
        <text>leukotriene B4(in) + ATP + H2O = leukotriene B4(out) + ADP + phosphate + H(+)</text>
        <dbReference type="Rhea" id="RHEA:66424"/>
        <dbReference type="ChEBI" id="CHEBI:15377"/>
        <dbReference type="ChEBI" id="CHEBI:15378"/>
        <dbReference type="ChEBI" id="CHEBI:30616"/>
        <dbReference type="ChEBI" id="CHEBI:43474"/>
        <dbReference type="ChEBI" id="CHEBI:57461"/>
        <dbReference type="ChEBI" id="CHEBI:456216"/>
    </reaction>
</comment>
<evidence type="ECO:0000256" key="27">
    <source>
        <dbReference type="ARBA" id="ARBA00051304"/>
    </source>
</evidence>
<evidence type="ECO:0000256" key="13">
    <source>
        <dbReference type="ARBA" id="ARBA00023136"/>
    </source>
</evidence>
<evidence type="ECO:0000256" key="31">
    <source>
        <dbReference type="ARBA" id="ARBA00052534"/>
    </source>
</evidence>
<evidence type="ECO:0000256" key="5">
    <source>
        <dbReference type="ARBA" id="ARBA00022448"/>
    </source>
</evidence>
<evidence type="ECO:0000256" key="21">
    <source>
        <dbReference type="ARBA" id="ARBA00050117"/>
    </source>
</evidence>
<evidence type="ECO:0000256" key="23">
    <source>
        <dbReference type="ARBA" id="ARBA00050718"/>
    </source>
</evidence>
<dbReference type="FunFam" id="1.20.1560.10:FF:000027">
    <property type="entry name" value="ATP-binding cassette subfamily C member 4"/>
    <property type="match status" value="1"/>
</dbReference>
<comment type="subunit">
    <text evidence="34">Interacts (via PDZ-binding motif) with SNX27 (via PDZ domain); this interaction accelerates MRP4 internalization.</text>
</comment>
<evidence type="ECO:0000256" key="11">
    <source>
        <dbReference type="ARBA" id="ARBA00022989"/>
    </source>
</evidence>
<evidence type="ECO:0000256" key="28">
    <source>
        <dbReference type="ARBA" id="ARBA00051604"/>
    </source>
</evidence>
<evidence type="ECO:0000256" key="2">
    <source>
        <dbReference type="ARBA" id="ARBA00004424"/>
    </source>
</evidence>
<dbReference type="AlphaFoldDB" id="A0A340YHP5"/>
<sequence>MLPVYPEVKPNPLQDANLCSRVLFWWLNPLFQIGHKRRLEEDDMYPVLPEDRSKHLGEELQGYWDQEVLRAEKDTREPSLTKAIIKCYWKSYLVLGIFTLIEESTRVVQPIILGKIIGYFENYNPTDSAALYEAYGYAGVLSACTLVLAILHHLYFYHVQCAGMRLRVAMCHMIYRKALCLSNLAMGKTTTGQIVNLLSNDVNRFDQVTIFLHFLWAGPLQAIIVTILLWMEIGISCLAGMAVLIILLPLQSCIGKLFSSLRSKTAAFTDTRIRTMNEVITGIRIIKMYGWEKSFADLITSLRRKEISKILRSSYLRGMNLASFFVASKIIVFVTFTTYALLGNVITASRVFVAVTLYGAVRLTVTLFFPSAVEKVSEAVVSIQRIKNFLLLDEITQCNPQLPSDGKMIVDVQDFTASWDKASETPTLQGLSFTVRPGELLAVVGPVGAGKSSLLSAVLGELPPSQGLVSVHGRIAYVSQQPWVFSGTLRSNILFGKKYEKERYEKVIKACALKKDLQLLEDGDLTVIGDRGTTLSGGQKARVNLARAVYQDADIYLLDDPLSAVDAEVSRHLFELCICQALYQKITILVTHQLQYLKAAGQILILKDGEMVQKGTYTEFLKSGIDFGSILKKENEETEPSTVPGTPTLRNRTFSESSVWSQQSSRPSLKDAAPEDQDVAYVLQDWWLSYWANEQSALNITVNGQGNVTEKLDLYRYLGIYSGLTVSAVLFGIARSLLVFYVLVSSSQTLHNQMFESILRAPVLFFDRNPTGRILNRFSKDIGHMDDLLPLTFLDFIQTFLQVIGVVGVAVSVIPWIAIPLVPLGIIFFVLRRYFLQTSRDVKRLESTTRSPVFSHLSSSLQGLWTIRAYKAEERFQELFDAHQDLHSEAWFLFLTTSRWFAVRLDAICAIFVIVVAFGSLILAKTLDAGQVGLALSYALTLMGMFQWCVRQSAEVENMMISVERVIEYTDLEKEAPWEYQKRPPPSWPQEGVVVFDNVNFSYSLDGPLVLKHLTALIKSREKVGIVGRTGAGKSSLIAALFRLSEPEGKIWIDKILTTEIGLHDLRKKMSIIPQEPVLFTGTMRKNLDPFNEHTDEELWNALEEVQLKEAIEDLPGKMDTELAESGSNFSVGQRQLVCLARAILRKNRILIIDEATANVDPRTDELIQKKIREKFAQCTVLTIAHRLNTIIDSDRIMVLDSGRLKEYDEPYVLLQNRDSLFYKMVQQLGKAEAAAVTETAKQVYFKRNYPEIIHNGHVVMNASNGQPPALTIFETAL</sequence>
<dbReference type="CDD" id="cd18593">
    <property type="entry name" value="ABC_6TM_MRP4_D1_like"/>
    <property type="match status" value="1"/>
</dbReference>
<protein>
    <recommendedName>
        <fullName evidence="35">Multidrug resistance-associated protein 4</fullName>
        <ecNumber evidence="4">7.6.2.2</ecNumber>
        <ecNumber evidence="14">7.6.2.3</ecNumber>
    </recommendedName>
</protein>
<evidence type="ECO:0000256" key="12">
    <source>
        <dbReference type="ARBA" id="ARBA00023055"/>
    </source>
</evidence>
<evidence type="ECO:0000256" key="18">
    <source>
        <dbReference type="ARBA" id="ARBA00047576"/>
    </source>
</evidence>
<keyword evidence="39" id="KW-1185">Reference proteome</keyword>
<evidence type="ECO:0000256" key="36">
    <source>
        <dbReference type="SAM" id="Phobius"/>
    </source>
</evidence>
<evidence type="ECO:0000256" key="33">
    <source>
        <dbReference type="ARBA" id="ARBA00052963"/>
    </source>
</evidence>
<evidence type="ECO:0000259" key="37">
    <source>
        <dbReference type="PROSITE" id="PS50893"/>
    </source>
</evidence>
<evidence type="ECO:0000256" key="24">
    <source>
        <dbReference type="ARBA" id="ARBA00051057"/>
    </source>
</evidence>
<feature type="transmembrane region" description="Helical" evidence="36">
    <location>
        <begin position="348"/>
        <end position="369"/>
    </location>
</feature>
<dbReference type="InterPro" id="IPR011527">
    <property type="entry name" value="ABC1_TM_dom"/>
</dbReference>
<dbReference type="Proteomes" id="UP000265300">
    <property type="component" value="Unplaced"/>
</dbReference>
<keyword evidence="12" id="KW-0445">Lipid transport</keyword>
<dbReference type="InterPro" id="IPR030240">
    <property type="entry name" value="ABCC4_TMD1"/>
</dbReference>
<evidence type="ECO:0000313" key="39">
    <source>
        <dbReference type="Proteomes" id="UP000265300"/>
    </source>
</evidence>
<comment type="catalytic activity">
    <reaction evidence="20">
        <text>urate(in) + ATP + H2O = urate(out) + ADP + phosphate + H(+)</text>
        <dbReference type="Rhea" id="RHEA:16461"/>
        <dbReference type="ChEBI" id="CHEBI:15377"/>
        <dbReference type="ChEBI" id="CHEBI:15378"/>
        <dbReference type="ChEBI" id="CHEBI:17775"/>
        <dbReference type="ChEBI" id="CHEBI:30616"/>
        <dbReference type="ChEBI" id="CHEBI:43474"/>
        <dbReference type="ChEBI" id="CHEBI:456216"/>
    </reaction>
    <physiologicalReaction direction="left-to-right" evidence="20">
        <dbReference type="Rhea" id="RHEA:16462"/>
    </physiologicalReaction>
</comment>
<comment type="catalytic activity">
    <reaction evidence="18">
        <text>17beta-estradiol 17-O-(beta-D-glucuronate)(in) + ATP + H2O = 17beta-estradiol 17-O-(beta-D-glucuronate)(out) + ADP + phosphate + H(+)</text>
        <dbReference type="Rhea" id="RHEA:60128"/>
        <dbReference type="ChEBI" id="CHEBI:15377"/>
        <dbReference type="ChEBI" id="CHEBI:15378"/>
        <dbReference type="ChEBI" id="CHEBI:30616"/>
        <dbReference type="ChEBI" id="CHEBI:43474"/>
        <dbReference type="ChEBI" id="CHEBI:82961"/>
        <dbReference type="ChEBI" id="CHEBI:456216"/>
    </reaction>
    <physiologicalReaction direction="left-to-right" evidence="18">
        <dbReference type="Rhea" id="RHEA:60129"/>
    </physiologicalReaction>
</comment>
<dbReference type="GO" id="GO:0008559">
    <property type="term" value="F:ABC-type xenobiotic transporter activity"/>
    <property type="evidence" value="ECO:0007669"/>
    <property type="project" value="UniProtKB-EC"/>
</dbReference>
<dbReference type="CDD" id="cd03250">
    <property type="entry name" value="ABCC_MRP_domain1"/>
    <property type="match status" value="1"/>
</dbReference>
<reference evidence="40" key="1">
    <citation type="submission" date="2025-08" db="UniProtKB">
        <authorList>
            <consortium name="RefSeq"/>
        </authorList>
    </citation>
    <scope>IDENTIFICATION</scope>
</reference>
<dbReference type="PANTHER" id="PTHR24223">
    <property type="entry name" value="ATP-BINDING CASSETTE SUB-FAMILY C"/>
    <property type="match status" value="1"/>
</dbReference>
<evidence type="ECO:0000256" key="9">
    <source>
        <dbReference type="ARBA" id="ARBA00022840"/>
    </source>
</evidence>
<dbReference type="Pfam" id="PF00664">
    <property type="entry name" value="ABC_membrane"/>
    <property type="match status" value="2"/>
</dbReference>
<evidence type="ECO:0000256" key="19">
    <source>
        <dbReference type="ARBA" id="ARBA00048007"/>
    </source>
</evidence>
<evidence type="ECO:0000256" key="16">
    <source>
        <dbReference type="ARBA" id="ARBA00047279"/>
    </source>
</evidence>
<comment type="catalytic activity">
    <reaction evidence="26">
        <text>prostaglandin E2(in) + ATP + H2O = prostaglandin E2(out) + ADP + phosphate + H(+)</text>
        <dbReference type="Rhea" id="RHEA:66388"/>
        <dbReference type="ChEBI" id="CHEBI:15377"/>
        <dbReference type="ChEBI" id="CHEBI:15378"/>
        <dbReference type="ChEBI" id="CHEBI:30616"/>
        <dbReference type="ChEBI" id="CHEBI:43474"/>
        <dbReference type="ChEBI" id="CHEBI:456216"/>
        <dbReference type="ChEBI" id="CHEBI:606564"/>
    </reaction>
    <physiologicalReaction direction="left-to-right" evidence="26">
        <dbReference type="Rhea" id="RHEA:66389"/>
    </physiologicalReaction>
</comment>
<keyword evidence="8" id="KW-0547">Nucleotide-binding</keyword>
<evidence type="ECO:0000256" key="10">
    <source>
        <dbReference type="ARBA" id="ARBA00022967"/>
    </source>
</evidence>
<dbReference type="FunFam" id="1.20.1560.10:FF:000014">
    <property type="entry name" value="Multidrug resistance-associated protein member 4"/>
    <property type="match status" value="1"/>
</dbReference>
<name>A0A340YHP5_LIPVE</name>
<keyword evidence="6" id="KW-1003">Cell membrane</keyword>
<dbReference type="InterPro" id="IPR017871">
    <property type="entry name" value="ABC_transporter-like_CS"/>
</dbReference>
<comment type="catalytic activity">
    <reaction evidence="24">
        <text>cholate(in) + glutathione(in) + ATP + H2O = cholate(out) + glutathione(out) + ADP + phosphate + H(+)</text>
        <dbReference type="Rhea" id="RHEA:66396"/>
        <dbReference type="ChEBI" id="CHEBI:15377"/>
        <dbReference type="ChEBI" id="CHEBI:15378"/>
        <dbReference type="ChEBI" id="CHEBI:29747"/>
        <dbReference type="ChEBI" id="CHEBI:30616"/>
        <dbReference type="ChEBI" id="CHEBI:43474"/>
        <dbReference type="ChEBI" id="CHEBI:57925"/>
        <dbReference type="ChEBI" id="CHEBI:456216"/>
    </reaction>
    <physiologicalReaction direction="left-to-right" evidence="24">
        <dbReference type="Rhea" id="RHEA:66397"/>
    </physiologicalReaction>
</comment>
<dbReference type="CDD" id="cd18601">
    <property type="entry name" value="ABC_6TM_MRP4_D2_like"/>
    <property type="match status" value="1"/>
</dbReference>
<evidence type="ECO:0000256" key="34">
    <source>
        <dbReference type="ARBA" id="ARBA00062847"/>
    </source>
</evidence>
<dbReference type="InterPro" id="IPR036640">
    <property type="entry name" value="ABC1_TM_sf"/>
</dbReference>
<evidence type="ECO:0000256" key="4">
    <source>
        <dbReference type="ARBA" id="ARBA00012191"/>
    </source>
</evidence>
<evidence type="ECO:0000256" key="7">
    <source>
        <dbReference type="ARBA" id="ARBA00022692"/>
    </source>
</evidence>
<dbReference type="PROSITE" id="PS50929">
    <property type="entry name" value="ABC_TM1F"/>
    <property type="match status" value="2"/>
</dbReference>
<keyword evidence="10" id="KW-1278">Translocase</keyword>
<evidence type="ECO:0000256" key="25">
    <source>
        <dbReference type="ARBA" id="ARBA00051151"/>
    </source>
</evidence>
<evidence type="ECO:0000256" key="1">
    <source>
        <dbReference type="ARBA" id="ARBA00001946"/>
    </source>
</evidence>
<dbReference type="PROSITE" id="PS00211">
    <property type="entry name" value="ABC_TRANSPORTER_1"/>
    <property type="match status" value="2"/>
</dbReference>
<comment type="catalytic activity">
    <reaction evidence="19">
        <text>an S-substituted glutathione(in) + ATP + H2O = an S-substituted glutathione(out) + ADP + phosphate + H(+)</text>
        <dbReference type="Rhea" id="RHEA:19121"/>
        <dbReference type="ChEBI" id="CHEBI:15377"/>
        <dbReference type="ChEBI" id="CHEBI:15378"/>
        <dbReference type="ChEBI" id="CHEBI:30616"/>
        <dbReference type="ChEBI" id="CHEBI:43474"/>
        <dbReference type="ChEBI" id="CHEBI:90779"/>
        <dbReference type="ChEBI" id="CHEBI:456216"/>
        <dbReference type="EC" id="7.6.2.3"/>
    </reaction>
    <physiologicalReaction direction="left-to-right" evidence="19">
        <dbReference type="Rhea" id="RHEA:19122"/>
    </physiologicalReaction>
</comment>
<dbReference type="PROSITE" id="PS50893">
    <property type="entry name" value="ABC_TRANSPORTER_2"/>
    <property type="match status" value="2"/>
</dbReference>
<dbReference type="InterPro" id="IPR003593">
    <property type="entry name" value="AAA+_ATPase"/>
</dbReference>
<keyword evidence="7 36" id="KW-0812">Transmembrane</keyword>
<dbReference type="CDD" id="cd03244">
    <property type="entry name" value="ABCC_MRP_domain2"/>
    <property type="match status" value="1"/>
</dbReference>
<evidence type="ECO:0000256" key="14">
    <source>
        <dbReference type="ARBA" id="ARBA00024220"/>
    </source>
</evidence>
<dbReference type="SMART" id="SM00382">
    <property type="entry name" value="AAA"/>
    <property type="match status" value="2"/>
</dbReference>
<evidence type="ECO:0000256" key="26">
    <source>
        <dbReference type="ARBA" id="ARBA00051287"/>
    </source>
</evidence>
<feature type="domain" description="ABC transporter" evidence="37">
    <location>
        <begin position="994"/>
        <end position="1227"/>
    </location>
</feature>
<keyword evidence="9" id="KW-0067">ATP-binding</keyword>
<evidence type="ECO:0000256" key="22">
    <source>
        <dbReference type="ARBA" id="ARBA00050626"/>
    </source>
</evidence>
<dbReference type="Pfam" id="PF00005">
    <property type="entry name" value="ABC_tran"/>
    <property type="match status" value="2"/>
</dbReference>